<reference evidence="16" key="3">
    <citation type="submission" date="2023-07" db="EMBL/GenBank/DDBJ databases">
        <title>Genome-based characterization of strain KMM 296 and proposal for reclassification of Cobetia litoralis and Cobetia pacifica, and emended description of the species Cobetia amphilecti and Cobetia marina.</title>
        <authorList>
            <person name="Balabanova L."/>
            <person name="Nedashkovskaya O."/>
        </authorList>
    </citation>
    <scope>NUCLEOTIDE SEQUENCE [LARGE SCALE GENOMIC DNA]</scope>
    <source>
        <strain evidence="16">NRIC 0815</strain>
    </source>
</reference>
<keyword evidence="5" id="KW-0997">Cell inner membrane</keyword>
<reference evidence="13" key="4">
    <citation type="submission" date="2024-05" db="EMBL/GenBank/DDBJ databases">
        <title>Genome-based characterization of strain KMM 296 and proposal for reclassification of Cobetia litoralis and Cobetia pacifica, and emended description of the species Cobetia amphilecti and Cobetia marina.</title>
        <authorList>
            <person name="Balabanova L."/>
            <person name="Nedashkovskaya O."/>
        </authorList>
    </citation>
    <scope>NUCLEOTIDE SEQUENCE</scope>
    <source>
        <strain evidence="13">NRIC 0815</strain>
    </source>
</reference>
<evidence type="ECO:0000313" key="15">
    <source>
        <dbReference type="Proteomes" id="UP001170481"/>
    </source>
</evidence>
<evidence type="ECO:0000256" key="10">
    <source>
        <dbReference type="ARBA" id="ARBA00039580"/>
    </source>
</evidence>
<feature type="transmembrane region" description="Helical" evidence="11">
    <location>
        <begin position="132"/>
        <end position="155"/>
    </location>
</feature>
<dbReference type="Gene3D" id="1.10.3720.10">
    <property type="entry name" value="MetI-like"/>
    <property type="match status" value="1"/>
</dbReference>
<evidence type="ECO:0000259" key="12">
    <source>
        <dbReference type="PROSITE" id="PS50928"/>
    </source>
</evidence>
<comment type="similarity">
    <text evidence="2">Belongs to the binding-protein-dependent transport system permease family. CysTW subfamily.</text>
</comment>
<evidence type="ECO:0000256" key="7">
    <source>
        <dbReference type="ARBA" id="ARBA00022989"/>
    </source>
</evidence>
<comment type="function">
    <text evidence="9">Required for the activity of the bacterial periplasmic transport system of putrescine and spermidine.</text>
</comment>
<comment type="caution">
    <text evidence="14">The sequence shown here is derived from an EMBL/GenBank/DDBJ whole genome shotgun (WGS) entry which is preliminary data.</text>
</comment>
<dbReference type="EMBL" id="JAUORK010000001">
    <property type="protein sequence ID" value="MDO6670732.1"/>
    <property type="molecule type" value="Genomic_DNA"/>
</dbReference>
<dbReference type="InterPro" id="IPR000515">
    <property type="entry name" value="MetI-like"/>
</dbReference>
<feature type="transmembrane region" description="Helical" evidence="11">
    <location>
        <begin position="176"/>
        <end position="195"/>
    </location>
</feature>
<dbReference type="PROSITE" id="PS50928">
    <property type="entry name" value="ABC_TM1"/>
    <property type="match status" value="1"/>
</dbReference>
<dbReference type="AlphaFoldDB" id="A0AAP4WW62"/>
<protein>
    <recommendedName>
        <fullName evidence="10">Spermidine/putrescine transport system permease protein PotC</fullName>
    </recommendedName>
</protein>
<evidence type="ECO:0000256" key="11">
    <source>
        <dbReference type="RuleBase" id="RU363032"/>
    </source>
</evidence>
<organism evidence="14 15">
    <name type="scientific">Cobetia amphilecti</name>
    <dbReference type="NCBI Taxonomy" id="1055104"/>
    <lineage>
        <taxon>Bacteria</taxon>
        <taxon>Pseudomonadati</taxon>
        <taxon>Pseudomonadota</taxon>
        <taxon>Gammaproteobacteria</taxon>
        <taxon>Oceanospirillales</taxon>
        <taxon>Halomonadaceae</taxon>
        <taxon>Cobetia</taxon>
    </lineage>
</organism>
<feature type="domain" description="ABC transmembrane type-1" evidence="12">
    <location>
        <begin position="64"/>
        <end position="252"/>
    </location>
</feature>
<dbReference type="PANTHER" id="PTHR43848:SF5">
    <property type="entry name" value="SPERMIDINE_PUTRESCINE TRANSPORT SYSTEM PERMEASE PROTEIN POTC"/>
    <property type="match status" value="1"/>
</dbReference>
<evidence type="ECO:0000256" key="5">
    <source>
        <dbReference type="ARBA" id="ARBA00022519"/>
    </source>
</evidence>
<dbReference type="Proteomes" id="UP001229025">
    <property type="component" value="Unassembled WGS sequence"/>
</dbReference>
<sequence>MKASAALRWFSRCYLTLIFTLLYVPILVLIGISFNDSRNPFVWGGFSLRWYDKLLGNGNLMEAALNTLWLGVTAATLATLIGTLTATALYRYRFRGKPLLNGMLFTVMMMPDIVMAIAFLALFIALGIQLGYFSLLVSHATFCLPFVVITVYSRLTGINPQLLEAARDLGASEARAVWHVLVPALMPAIASGWLLSFTLSLDDVVISTFVTGPTFEVLPLRIYSMVRLGLKPEVNALATLLLGLSLCLLLISQLLLKEKK</sequence>
<name>A0AAP4WW62_9GAMM</name>
<keyword evidence="3 11" id="KW-0813">Transport</keyword>
<feature type="transmembrane region" description="Helical" evidence="11">
    <location>
        <begin position="234"/>
        <end position="256"/>
    </location>
</feature>
<dbReference type="CDD" id="cd06261">
    <property type="entry name" value="TM_PBP2"/>
    <property type="match status" value="1"/>
</dbReference>
<dbReference type="NCBIfam" id="NF007047">
    <property type="entry name" value="PRK09500.1"/>
    <property type="match status" value="1"/>
</dbReference>
<evidence type="ECO:0000256" key="8">
    <source>
        <dbReference type="ARBA" id="ARBA00023136"/>
    </source>
</evidence>
<reference evidence="14" key="2">
    <citation type="submission" date="2023-07" db="EMBL/GenBank/DDBJ databases">
        <title>Genome content predicts the carbon catabolic preferences of heterotrophic bacteria.</title>
        <authorList>
            <person name="Gralka M."/>
        </authorList>
    </citation>
    <scope>NUCLEOTIDE SEQUENCE</scope>
    <source>
        <strain evidence="14">C2R13</strain>
    </source>
</reference>
<dbReference type="RefSeq" id="WP_043333579.1">
    <property type="nucleotide sequence ID" value="NZ_CANLSP010000001.1"/>
</dbReference>
<dbReference type="GO" id="GO:0005886">
    <property type="term" value="C:plasma membrane"/>
    <property type="evidence" value="ECO:0007669"/>
    <property type="project" value="UniProtKB-SubCell"/>
</dbReference>
<evidence type="ECO:0000313" key="14">
    <source>
        <dbReference type="EMBL" id="MDO6670732.1"/>
    </source>
</evidence>
<dbReference type="InterPro" id="IPR051789">
    <property type="entry name" value="Bact_Polyamine_Transport"/>
</dbReference>
<dbReference type="Pfam" id="PF00528">
    <property type="entry name" value="BPD_transp_1"/>
    <property type="match status" value="1"/>
</dbReference>
<evidence type="ECO:0000256" key="3">
    <source>
        <dbReference type="ARBA" id="ARBA00022448"/>
    </source>
</evidence>
<evidence type="ECO:0000313" key="16">
    <source>
        <dbReference type="Proteomes" id="UP001229025"/>
    </source>
</evidence>
<evidence type="ECO:0000256" key="4">
    <source>
        <dbReference type="ARBA" id="ARBA00022475"/>
    </source>
</evidence>
<keyword evidence="8 11" id="KW-0472">Membrane</keyword>
<dbReference type="InterPro" id="IPR035906">
    <property type="entry name" value="MetI-like_sf"/>
</dbReference>
<dbReference type="GO" id="GO:0055085">
    <property type="term" value="P:transmembrane transport"/>
    <property type="evidence" value="ECO:0007669"/>
    <property type="project" value="InterPro"/>
</dbReference>
<proteinExistence type="inferred from homology"/>
<dbReference type="Proteomes" id="UP001170481">
    <property type="component" value="Unassembled WGS sequence"/>
</dbReference>
<dbReference type="PANTHER" id="PTHR43848">
    <property type="entry name" value="PUTRESCINE TRANSPORT SYSTEM PERMEASE PROTEIN POTI"/>
    <property type="match status" value="1"/>
</dbReference>
<keyword evidence="4" id="KW-1003">Cell membrane</keyword>
<accession>A0AAP4WW62</accession>
<feature type="transmembrane region" description="Helical" evidence="11">
    <location>
        <begin position="68"/>
        <end position="90"/>
    </location>
</feature>
<evidence type="ECO:0000256" key="9">
    <source>
        <dbReference type="ARBA" id="ARBA00037216"/>
    </source>
</evidence>
<evidence type="ECO:0000256" key="2">
    <source>
        <dbReference type="ARBA" id="ARBA00007069"/>
    </source>
</evidence>
<keyword evidence="16" id="KW-1185">Reference proteome</keyword>
<feature type="transmembrane region" description="Helical" evidence="11">
    <location>
        <begin position="102"/>
        <end position="126"/>
    </location>
</feature>
<evidence type="ECO:0000313" key="13">
    <source>
        <dbReference type="EMBL" id="MDI5882882.1"/>
    </source>
</evidence>
<keyword evidence="6 11" id="KW-0812">Transmembrane</keyword>
<comment type="subcellular location">
    <subcellularLocation>
        <location evidence="1">Cell inner membrane</location>
        <topology evidence="1">Multi-pass membrane protein</topology>
    </subcellularLocation>
    <subcellularLocation>
        <location evidence="11">Cell membrane</location>
        <topology evidence="11">Multi-pass membrane protein</topology>
    </subcellularLocation>
</comment>
<evidence type="ECO:0000256" key="6">
    <source>
        <dbReference type="ARBA" id="ARBA00022692"/>
    </source>
</evidence>
<gene>
    <name evidence="14" type="primary">potC</name>
    <name evidence="14" type="ORF">Q4535_01240</name>
    <name evidence="13" type="ORF">QLT01_00765</name>
</gene>
<dbReference type="SUPFAM" id="SSF161098">
    <property type="entry name" value="MetI-like"/>
    <property type="match status" value="1"/>
</dbReference>
<keyword evidence="7 11" id="KW-1133">Transmembrane helix</keyword>
<reference evidence="13 16" key="1">
    <citation type="submission" date="2023-04" db="EMBL/GenBank/DDBJ databases">
        <authorList>
            <person name="Otstavnykh N."/>
            <person name="Seitkalieva A."/>
            <person name="Bystritskaya E."/>
        </authorList>
    </citation>
    <scope>NUCLEOTIDE SEQUENCE [LARGE SCALE GENOMIC DNA]</scope>
    <source>
        <strain evidence="13 16">NRIC 0815</strain>
    </source>
</reference>
<dbReference type="EMBL" id="JASCSA010000001">
    <property type="protein sequence ID" value="MDI5882882.1"/>
    <property type="molecule type" value="Genomic_DNA"/>
</dbReference>
<evidence type="ECO:0000256" key="1">
    <source>
        <dbReference type="ARBA" id="ARBA00004429"/>
    </source>
</evidence>
<feature type="transmembrane region" description="Helical" evidence="11">
    <location>
        <begin position="12"/>
        <end position="34"/>
    </location>
</feature>
<dbReference type="GeneID" id="97326351"/>